<protein>
    <recommendedName>
        <fullName evidence="14">Disulfide bond formation protein B</fullName>
    </recommendedName>
    <alternativeName>
        <fullName evidence="14">Disulfide oxidoreductase</fullName>
    </alternativeName>
</protein>
<evidence type="ECO:0000256" key="3">
    <source>
        <dbReference type="ARBA" id="ARBA00022448"/>
    </source>
</evidence>
<comment type="function">
    <text evidence="14">Required for disulfide bond formation in some periplasmic proteins. Acts by oxidizing the DsbA protein.</text>
</comment>
<feature type="disulfide bond" description="Redox-active" evidence="14">
    <location>
        <begin position="105"/>
        <end position="131"/>
    </location>
</feature>
<keyword evidence="13 14" id="KW-0676">Redox-active center</keyword>
<evidence type="ECO:0000313" key="16">
    <source>
        <dbReference type="Proteomes" id="UP000955338"/>
    </source>
</evidence>
<feature type="topological domain" description="Periplasmic" evidence="14">
    <location>
        <begin position="32"/>
        <end position="49"/>
    </location>
</feature>
<dbReference type="NCBIfam" id="NF002485">
    <property type="entry name" value="PRK01749.1"/>
    <property type="match status" value="1"/>
</dbReference>
<dbReference type="InterPro" id="IPR023380">
    <property type="entry name" value="DsbB-like_sf"/>
</dbReference>
<dbReference type="GO" id="GO:0015035">
    <property type="term" value="F:protein-disulfide reductase activity"/>
    <property type="evidence" value="ECO:0007669"/>
    <property type="project" value="UniProtKB-UniRule"/>
</dbReference>
<reference evidence="15" key="1">
    <citation type="submission" date="2017-06" db="EMBL/GenBank/DDBJ databases">
        <title>Genome sequencing of pathogenic and non-pathogenic strains within Bisgaard taxon 40.</title>
        <authorList>
            <person name="Ladner J.T."/>
            <person name="Lovett S.P."/>
            <person name="Koroleva G."/>
            <person name="Lorch J.M."/>
        </authorList>
    </citation>
    <scope>NUCLEOTIDE SEQUENCE</scope>
    <source>
        <strain evidence="15">27576-1-I1</strain>
    </source>
</reference>
<dbReference type="Gene3D" id="1.20.1550.10">
    <property type="entry name" value="DsbB-like"/>
    <property type="match status" value="1"/>
</dbReference>
<proteinExistence type="inferred from homology"/>
<evidence type="ECO:0000256" key="9">
    <source>
        <dbReference type="ARBA" id="ARBA00023002"/>
    </source>
</evidence>
<dbReference type="PANTHER" id="PTHR36570:SF2">
    <property type="entry name" value="DISULFIDE BOND FORMATION PROTEIN B"/>
    <property type="match status" value="1"/>
</dbReference>
<accession>A0A8D4J0K8</accession>
<dbReference type="AlphaFoldDB" id="A0A8D4J0K8"/>
<dbReference type="PANTHER" id="PTHR36570">
    <property type="entry name" value="DISULFIDE BOND FORMATION PROTEIN B"/>
    <property type="match status" value="1"/>
</dbReference>
<feature type="topological domain" description="Cytoplasmic" evidence="14">
    <location>
        <begin position="165"/>
        <end position="178"/>
    </location>
</feature>
<evidence type="ECO:0000256" key="4">
    <source>
        <dbReference type="ARBA" id="ARBA00022475"/>
    </source>
</evidence>
<keyword evidence="16" id="KW-1185">Reference proteome</keyword>
<feature type="topological domain" description="Periplasmic" evidence="14">
    <location>
        <begin position="91"/>
        <end position="145"/>
    </location>
</feature>
<keyword evidence="3 14" id="KW-0813">Transport</keyword>
<name>A0A8D4J0K8_9PAST</name>
<dbReference type="InterPro" id="IPR022920">
    <property type="entry name" value="Disulphide_bond_form_DsbB"/>
</dbReference>
<keyword evidence="9 14" id="KW-0560">Oxidoreductase</keyword>
<dbReference type="HAMAP" id="MF_00286">
    <property type="entry name" value="DsbB"/>
    <property type="match status" value="1"/>
</dbReference>
<feature type="disulfide bond" description="Redox-active" evidence="14">
    <location>
        <begin position="41"/>
        <end position="44"/>
    </location>
</feature>
<evidence type="ECO:0000256" key="2">
    <source>
        <dbReference type="ARBA" id="ARBA00008823"/>
    </source>
</evidence>
<keyword evidence="4 14" id="KW-1003">Cell membrane</keyword>
<keyword evidence="10 14" id="KW-0472">Membrane</keyword>
<comment type="caution">
    <text evidence="14">Lacks conserved residue(s) required for the propagation of feature annotation.</text>
</comment>
<evidence type="ECO:0000256" key="5">
    <source>
        <dbReference type="ARBA" id="ARBA00022519"/>
    </source>
</evidence>
<keyword evidence="11 14" id="KW-1015">Disulfide bond</keyword>
<organism evidence="15 16">
    <name type="scientific">Mergibacter septicus</name>
    <dbReference type="NCBI Taxonomy" id="221402"/>
    <lineage>
        <taxon>Bacteria</taxon>
        <taxon>Pseudomonadati</taxon>
        <taxon>Pseudomonadota</taxon>
        <taxon>Gammaproteobacteria</taxon>
        <taxon>Pasteurellales</taxon>
        <taxon>Pasteurellaceae</taxon>
        <taxon>Mergibacter</taxon>
    </lineage>
</organism>
<comment type="similarity">
    <text evidence="2 14">Belongs to the DsbB family.</text>
</comment>
<dbReference type="Pfam" id="PF02600">
    <property type="entry name" value="DsbB"/>
    <property type="match status" value="1"/>
</dbReference>
<evidence type="ECO:0000256" key="11">
    <source>
        <dbReference type="ARBA" id="ARBA00023157"/>
    </source>
</evidence>
<dbReference type="GO" id="GO:0005886">
    <property type="term" value="C:plasma membrane"/>
    <property type="evidence" value="ECO:0007669"/>
    <property type="project" value="UniProtKB-SubCell"/>
</dbReference>
<evidence type="ECO:0000256" key="1">
    <source>
        <dbReference type="ARBA" id="ARBA00004429"/>
    </source>
</evidence>
<evidence type="ECO:0000256" key="7">
    <source>
        <dbReference type="ARBA" id="ARBA00022982"/>
    </source>
</evidence>
<dbReference type="GO" id="GO:0009055">
    <property type="term" value="F:electron transfer activity"/>
    <property type="evidence" value="ECO:0007669"/>
    <property type="project" value="UniProtKB-UniRule"/>
</dbReference>
<dbReference type="Proteomes" id="UP000955338">
    <property type="component" value="Chromosome"/>
</dbReference>
<comment type="subcellular location">
    <subcellularLocation>
        <location evidence="1">Cell inner membrane</location>
        <topology evidence="1">Multi-pass membrane protein</topology>
    </subcellularLocation>
    <subcellularLocation>
        <location evidence="14">Cell membrane</location>
        <topology evidence="14">Multi-pass membrane protein</topology>
    </subcellularLocation>
</comment>
<evidence type="ECO:0000256" key="13">
    <source>
        <dbReference type="ARBA" id="ARBA00023284"/>
    </source>
</evidence>
<dbReference type="InterPro" id="IPR003752">
    <property type="entry name" value="DiS_bond_form_DsbB/BdbC"/>
</dbReference>
<dbReference type="RefSeq" id="WP_261920404.1">
    <property type="nucleotide sequence ID" value="NZ_CP022011.1"/>
</dbReference>
<dbReference type="EMBL" id="CP022011">
    <property type="protein sequence ID" value="QDJ15075.1"/>
    <property type="molecule type" value="Genomic_DNA"/>
</dbReference>
<evidence type="ECO:0000256" key="12">
    <source>
        <dbReference type="ARBA" id="ARBA00023186"/>
    </source>
</evidence>
<keyword evidence="7 14" id="KW-0249">Electron transport</keyword>
<evidence type="ECO:0000256" key="6">
    <source>
        <dbReference type="ARBA" id="ARBA00022692"/>
    </source>
</evidence>
<dbReference type="GO" id="GO:0006457">
    <property type="term" value="P:protein folding"/>
    <property type="evidence" value="ECO:0007669"/>
    <property type="project" value="InterPro"/>
</dbReference>
<feature type="topological domain" description="Cytoplasmic" evidence="14">
    <location>
        <begin position="1"/>
        <end position="14"/>
    </location>
</feature>
<keyword evidence="5" id="KW-0997">Cell inner membrane</keyword>
<evidence type="ECO:0000256" key="10">
    <source>
        <dbReference type="ARBA" id="ARBA00023136"/>
    </source>
</evidence>
<keyword evidence="8 14" id="KW-1133">Transmembrane helix</keyword>
<evidence type="ECO:0000313" key="15">
    <source>
        <dbReference type="EMBL" id="QDJ15075.1"/>
    </source>
</evidence>
<dbReference type="SUPFAM" id="SSF158442">
    <property type="entry name" value="DsbB-like"/>
    <property type="match status" value="1"/>
</dbReference>
<evidence type="ECO:0000256" key="14">
    <source>
        <dbReference type="HAMAP-Rule" id="MF_00286"/>
    </source>
</evidence>
<gene>
    <name evidence="14" type="primary">dsbB</name>
    <name evidence="15" type="ORF">CEP48_06360</name>
</gene>
<keyword evidence="6 14" id="KW-0812">Transmembrane</keyword>
<evidence type="ECO:0000256" key="8">
    <source>
        <dbReference type="ARBA" id="ARBA00022989"/>
    </source>
</evidence>
<keyword evidence="12 14" id="KW-0143">Chaperone</keyword>
<dbReference type="InterPro" id="IPR050183">
    <property type="entry name" value="DsbB"/>
</dbReference>
<sequence length="178" mass="20471">MWENLKQWSQQRSSWFVLAFSALVLEVVALYFQHGLGLKPCVMCIYERIALWGVFFGGVIGFLAPSSWLLRLLGIGVGLWSAVKGLFLAVQHVDYQLNPAPWNRCDLFVNFPQTLPLDHWLPAMFKATGDCSQVQWQFLGYSMPQWLIVVFAVYIVILSFVLLSQLKRGQATRRRLFK</sequence>